<evidence type="ECO:0000313" key="2">
    <source>
        <dbReference type="Proteomes" id="UP000005723"/>
    </source>
</evidence>
<dbReference type="AlphaFoldDB" id="D4DXU8"/>
<comment type="caution">
    <text evidence="1">The sequence shown here is derived from an EMBL/GenBank/DDBJ whole genome shotgun (WGS) entry which is preliminary data.</text>
</comment>
<proteinExistence type="predicted"/>
<sequence>MRLLNYLQLMETNYLCREFPQRRQYSVDYNFVKKVENYPNQMPAMHSLLNQLSLRFFLLQL</sequence>
<evidence type="ECO:0000313" key="1">
    <source>
        <dbReference type="EMBL" id="EFE97440.1"/>
    </source>
</evidence>
<accession>D4DXU8</accession>
<dbReference type="HOGENOM" id="CLU_2920191_0_0_6"/>
<protein>
    <submittedName>
        <fullName evidence="1">Uncharacterized protein</fullName>
    </submittedName>
</protein>
<dbReference type="Proteomes" id="UP000005723">
    <property type="component" value="Unassembled WGS sequence"/>
</dbReference>
<name>D4DXU8_SEROD</name>
<dbReference type="EMBL" id="ADBY01000017">
    <property type="protein sequence ID" value="EFE97440.1"/>
    <property type="molecule type" value="Genomic_DNA"/>
</dbReference>
<reference evidence="1 2" key="1">
    <citation type="submission" date="2010-01" db="EMBL/GenBank/DDBJ databases">
        <authorList>
            <person name="Muzny D."/>
            <person name="Qin X."/>
            <person name="Deng J."/>
            <person name="Jiang H."/>
            <person name="Liu Y."/>
            <person name="Qu J."/>
            <person name="Song X.-Z."/>
            <person name="Zhang L."/>
            <person name="Thornton R."/>
            <person name="Coyle M."/>
            <person name="Francisco L."/>
            <person name="Jackson L."/>
            <person name="Javaid M."/>
            <person name="Korchina V."/>
            <person name="Kovar C."/>
            <person name="Mata R."/>
            <person name="Mathew T."/>
            <person name="Ngo R."/>
            <person name="Nguyen L."/>
            <person name="Nguyen N."/>
            <person name="Okwuonu G."/>
            <person name="Ongeri F."/>
            <person name="Pham C."/>
            <person name="Simmons D."/>
            <person name="Wilczek-Boney K."/>
            <person name="Hale W."/>
            <person name="Jakkamsetti A."/>
            <person name="Pham P."/>
            <person name="Ruth R."/>
            <person name="San Lucas F."/>
            <person name="Warren J."/>
            <person name="Zhang J."/>
            <person name="Zhao Z."/>
            <person name="Zhou C."/>
            <person name="Zhu D."/>
            <person name="Lee S."/>
            <person name="Bess C."/>
            <person name="Blankenburg K."/>
            <person name="Forbes L."/>
            <person name="Fu Q."/>
            <person name="Gubbala S."/>
            <person name="Hirani K."/>
            <person name="Jayaseelan J.C."/>
            <person name="Lara F."/>
            <person name="Munidasa M."/>
            <person name="Palculict T."/>
            <person name="Patil S."/>
            <person name="Pu L.-L."/>
            <person name="Saada N."/>
            <person name="Tang L."/>
            <person name="Weissenberger G."/>
            <person name="Zhu Y."/>
            <person name="Hemphill L."/>
            <person name="Shang Y."/>
            <person name="Youmans B."/>
            <person name="Ayvaz T."/>
            <person name="Ross M."/>
            <person name="Santibanez J."/>
            <person name="Aqrawi P."/>
            <person name="Gross S."/>
            <person name="Joshi V."/>
            <person name="Fowler G."/>
            <person name="Nazareth L."/>
            <person name="Reid J."/>
            <person name="Worley K."/>
            <person name="Petrosino J."/>
            <person name="Highlander S."/>
            <person name="Gibbs R."/>
        </authorList>
    </citation>
    <scope>NUCLEOTIDE SEQUENCE [LARGE SCALE GENOMIC DNA]</scope>
    <source>
        <strain evidence="1 2">DSM 4582</strain>
    </source>
</reference>
<keyword evidence="2" id="KW-1185">Reference proteome</keyword>
<organism evidence="1 2">
    <name type="scientific">Serratia odorifera DSM 4582</name>
    <dbReference type="NCBI Taxonomy" id="667129"/>
    <lineage>
        <taxon>Bacteria</taxon>
        <taxon>Pseudomonadati</taxon>
        <taxon>Pseudomonadota</taxon>
        <taxon>Gammaproteobacteria</taxon>
        <taxon>Enterobacterales</taxon>
        <taxon>Yersiniaceae</taxon>
        <taxon>Serratia</taxon>
    </lineage>
</organism>
<gene>
    <name evidence="1" type="ORF">HMPREF0758_0731</name>
</gene>